<organism evidence="1">
    <name type="scientific">Rhizophora mucronata</name>
    <name type="common">Asiatic mangrove</name>
    <dbReference type="NCBI Taxonomy" id="61149"/>
    <lineage>
        <taxon>Eukaryota</taxon>
        <taxon>Viridiplantae</taxon>
        <taxon>Streptophyta</taxon>
        <taxon>Embryophyta</taxon>
        <taxon>Tracheophyta</taxon>
        <taxon>Spermatophyta</taxon>
        <taxon>Magnoliopsida</taxon>
        <taxon>eudicotyledons</taxon>
        <taxon>Gunneridae</taxon>
        <taxon>Pentapetalae</taxon>
        <taxon>rosids</taxon>
        <taxon>fabids</taxon>
        <taxon>Malpighiales</taxon>
        <taxon>Rhizophoraceae</taxon>
        <taxon>Rhizophora</taxon>
    </lineage>
</organism>
<sequence length="35" mass="4129">MLVQISYFKQITIDLVNYVLIVPLQFYLSEVIHST</sequence>
<accession>A0A2P2NV62</accession>
<proteinExistence type="predicted"/>
<name>A0A2P2NV62_RHIMU</name>
<reference evidence="1" key="1">
    <citation type="submission" date="2018-02" db="EMBL/GenBank/DDBJ databases">
        <title>Rhizophora mucronata_Transcriptome.</title>
        <authorList>
            <person name="Meera S.P."/>
            <person name="Sreeshan A."/>
            <person name="Augustine A."/>
        </authorList>
    </citation>
    <scope>NUCLEOTIDE SEQUENCE</scope>
    <source>
        <tissue evidence="1">Leaf</tissue>
    </source>
</reference>
<protein>
    <submittedName>
        <fullName evidence="1">Uncharacterized protein</fullName>
    </submittedName>
</protein>
<dbReference type="EMBL" id="GGEC01065914">
    <property type="protein sequence ID" value="MBX46398.1"/>
    <property type="molecule type" value="Transcribed_RNA"/>
</dbReference>
<dbReference type="AlphaFoldDB" id="A0A2P2NV62"/>
<evidence type="ECO:0000313" key="1">
    <source>
        <dbReference type="EMBL" id="MBX46398.1"/>
    </source>
</evidence>